<keyword evidence="1" id="KW-0378">Hydrolase</keyword>
<dbReference type="InterPro" id="IPR039329">
    <property type="entry name" value="SIAE"/>
</dbReference>
<name>A0ABS3QFV8_9BACT</name>
<dbReference type="Gene3D" id="3.40.50.1110">
    <property type="entry name" value="SGNH hydrolase"/>
    <property type="match status" value="1"/>
</dbReference>
<comment type="caution">
    <text evidence="3">The sequence shown here is derived from an EMBL/GenBank/DDBJ whole genome shotgun (WGS) entry which is preliminary data.</text>
</comment>
<dbReference type="Pfam" id="PF03629">
    <property type="entry name" value="SASA"/>
    <property type="match status" value="1"/>
</dbReference>
<evidence type="ECO:0000259" key="2">
    <source>
        <dbReference type="Pfam" id="PF03629"/>
    </source>
</evidence>
<dbReference type="PANTHER" id="PTHR22901">
    <property type="entry name" value="SIALATE O-ACETYLESTERASE"/>
    <property type="match status" value="1"/>
</dbReference>
<proteinExistence type="predicted"/>
<dbReference type="SUPFAM" id="SSF52266">
    <property type="entry name" value="SGNH hydrolase"/>
    <property type="match status" value="1"/>
</dbReference>
<organism evidence="3 4">
    <name type="scientific">Hymenobacter negativus</name>
    <dbReference type="NCBI Taxonomy" id="2795026"/>
    <lineage>
        <taxon>Bacteria</taxon>
        <taxon>Pseudomonadati</taxon>
        <taxon>Bacteroidota</taxon>
        <taxon>Cytophagia</taxon>
        <taxon>Cytophagales</taxon>
        <taxon>Hymenobacteraceae</taxon>
        <taxon>Hymenobacter</taxon>
    </lineage>
</organism>
<evidence type="ECO:0000313" key="4">
    <source>
        <dbReference type="Proteomes" id="UP000664369"/>
    </source>
</evidence>
<dbReference type="InterPro" id="IPR036514">
    <property type="entry name" value="SGNH_hydro_sf"/>
</dbReference>
<feature type="domain" description="Sialate O-acetylesterase" evidence="2">
    <location>
        <begin position="94"/>
        <end position="339"/>
    </location>
</feature>
<dbReference type="InterPro" id="IPR005181">
    <property type="entry name" value="SASA"/>
</dbReference>
<evidence type="ECO:0000256" key="1">
    <source>
        <dbReference type="ARBA" id="ARBA00022801"/>
    </source>
</evidence>
<dbReference type="EMBL" id="JAGETZ010000005">
    <property type="protein sequence ID" value="MBO2010137.1"/>
    <property type="molecule type" value="Genomic_DNA"/>
</dbReference>
<dbReference type="Proteomes" id="UP000664369">
    <property type="component" value="Unassembled WGS sequence"/>
</dbReference>
<evidence type="ECO:0000313" key="3">
    <source>
        <dbReference type="EMBL" id="MBO2010137.1"/>
    </source>
</evidence>
<dbReference type="PANTHER" id="PTHR22901:SF0">
    <property type="entry name" value="SIALATE O-ACETYLESTERASE"/>
    <property type="match status" value="1"/>
</dbReference>
<reference evidence="3 4" key="1">
    <citation type="submission" date="2021-03" db="EMBL/GenBank/DDBJ databases">
        <authorList>
            <person name="Kim M.K."/>
        </authorList>
    </citation>
    <scope>NUCLEOTIDE SEQUENCE [LARGE SCALE GENOMIC DNA]</scope>
    <source>
        <strain evidence="3 4">BT442</strain>
    </source>
</reference>
<protein>
    <recommendedName>
        <fullName evidence="2">Sialate O-acetylesterase domain-containing protein</fullName>
    </recommendedName>
</protein>
<dbReference type="RefSeq" id="WP_208175767.1">
    <property type="nucleotide sequence ID" value="NZ_JAGETZ010000005.1"/>
</dbReference>
<sequence>MFCTTNSAHATITLPRILGHDMVLQREKPVPIWGTAAPGETVGVQFASQRLSTKADAAGKWQVTLKPLKASATPAELVISGSNTIRLRNVLVGEVWVCSGQSNMEYTMRKNSKVTRPDMPGPNPVDELNVAHNPAIRIFLVNRKTLPKPDTLHRDWAVAQDSALRSFSAAAYFFAKELNKRLNVPVGMVATSVPGSRIEPWISEEAFAKDPAFAGKKVDGEPGKFWEPMVKPLVPLAVRGFLWYQGESNCFLAETTTYTQKMRTLISSWRATWGDANLPFYYVSLAPFKYSDTHDKVVLTRETLPLFREAQAAVLQVPHTAMIETTDLATAEGGIHPGFKWEIGRRLALLALANTYKMPSVVAEGPVFRSLKVKRGVATVSFASAATLISKDGKPLTDFTIAGPDGVFVPAQARIQGAQVLVSAPQVKQPTAVRFGWDEVAQPNLFSEAGLPARPFRTDKPQ</sequence>
<keyword evidence="4" id="KW-1185">Reference proteome</keyword>
<accession>A0ABS3QFV8</accession>
<gene>
    <name evidence="3" type="ORF">J4E00_13820</name>
</gene>